<protein>
    <recommendedName>
        <fullName evidence="5">Membrane protein SCJ1.26</fullName>
    </recommendedName>
</protein>
<feature type="region of interest" description="Disordered" evidence="1">
    <location>
        <begin position="78"/>
        <end position="101"/>
    </location>
</feature>
<dbReference type="Proteomes" id="UP000238413">
    <property type="component" value="Chromosome"/>
</dbReference>
<proteinExistence type="predicted"/>
<dbReference type="RefSeq" id="WP_099505859.1">
    <property type="nucleotide sequence ID" value="NZ_CP026652.1"/>
</dbReference>
<evidence type="ECO:0000313" key="3">
    <source>
        <dbReference type="EMBL" id="AVH54726.1"/>
    </source>
</evidence>
<evidence type="ECO:0000313" key="4">
    <source>
        <dbReference type="Proteomes" id="UP000238413"/>
    </source>
</evidence>
<evidence type="ECO:0000256" key="2">
    <source>
        <dbReference type="SAM" id="Phobius"/>
    </source>
</evidence>
<reference evidence="3 4" key="1">
    <citation type="submission" date="2018-02" db="EMBL/GenBank/DDBJ databases">
        <title>Complete genome sequence of Streptomyces dengpaensis, the producer of angucyclines.</title>
        <authorList>
            <person name="Yumei L."/>
        </authorList>
    </citation>
    <scope>NUCLEOTIDE SEQUENCE [LARGE SCALE GENOMIC DNA]</scope>
    <source>
        <strain evidence="3 4">XZHG99</strain>
    </source>
</reference>
<feature type="transmembrane region" description="Helical" evidence="2">
    <location>
        <begin position="25"/>
        <end position="48"/>
    </location>
</feature>
<name>A0ABM6SJ99_9ACTN</name>
<dbReference type="PANTHER" id="PTHR42305">
    <property type="entry name" value="MEMBRANE PROTEIN RV1733C-RELATED"/>
    <property type="match status" value="1"/>
</dbReference>
<keyword evidence="2" id="KW-0812">Transmembrane</keyword>
<evidence type="ECO:0008006" key="5">
    <source>
        <dbReference type="Google" id="ProtNLM"/>
    </source>
</evidence>
<dbReference type="InterPro" id="IPR039708">
    <property type="entry name" value="MT1774/Rv1733c-like"/>
</dbReference>
<dbReference type="PANTHER" id="PTHR42305:SF1">
    <property type="entry name" value="MEMBRANE PROTEIN RV1733C-RELATED"/>
    <property type="match status" value="1"/>
</dbReference>
<keyword evidence="4" id="KW-1185">Reference proteome</keyword>
<keyword evidence="2" id="KW-1133">Transmembrane helix</keyword>
<organism evidence="3 4">
    <name type="scientific">Streptomyces dengpaensis</name>
    <dbReference type="NCBI Taxonomy" id="2049881"/>
    <lineage>
        <taxon>Bacteria</taxon>
        <taxon>Bacillati</taxon>
        <taxon>Actinomycetota</taxon>
        <taxon>Actinomycetes</taxon>
        <taxon>Kitasatosporales</taxon>
        <taxon>Streptomycetaceae</taxon>
        <taxon>Streptomyces</taxon>
    </lineage>
</organism>
<accession>A0ABM6SJ99</accession>
<gene>
    <name evidence="3" type="ORF">C4B68_01620</name>
</gene>
<evidence type="ECO:0000256" key="1">
    <source>
        <dbReference type="SAM" id="MobiDB-lite"/>
    </source>
</evidence>
<sequence>MSGGKRVGKRFWRWRSNPLRRRDDIVEAWIVLAVWAVVAAGGMVAGLVTAHAADETFPQQRVERTSVRAVLLSDVPKPSPGRWSSGDKTPAKVRWTAPDGSTRTGRALVDTGLKAGTGVVVWQDRHGTLTTAPPSSTEAAVEAGALGTFAGLALAGAVHVVGAVARWRLDRRRVDGWGREWDLVGPQWGHRTG</sequence>
<keyword evidence="2" id="KW-0472">Membrane</keyword>
<feature type="transmembrane region" description="Helical" evidence="2">
    <location>
        <begin position="143"/>
        <end position="165"/>
    </location>
</feature>
<dbReference type="EMBL" id="CP026652">
    <property type="protein sequence ID" value="AVH54726.1"/>
    <property type="molecule type" value="Genomic_DNA"/>
</dbReference>